<accession>A0AAD5U5Y2</accession>
<reference evidence="1" key="1">
    <citation type="submission" date="2020-05" db="EMBL/GenBank/DDBJ databases">
        <title>Phylogenomic resolution of chytrid fungi.</title>
        <authorList>
            <person name="Stajich J.E."/>
            <person name="Amses K."/>
            <person name="Simmons R."/>
            <person name="Seto K."/>
            <person name="Myers J."/>
            <person name="Bonds A."/>
            <person name="Quandt C.A."/>
            <person name="Barry K."/>
            <person name="Liu P."/>
            <person name="Grigoriev I."/>
            <person name="Longcore J.E."/>
            <person name="James T.Y."/>
        </authorList>
    </citation>
    <scope>NUCLEOTIDE SEQUENCE</scope>
    <source>
        <strain evidence="1">JEL0476</strain>
    </source>
</reference>
<proteinExistence type="predicted"/>
<protein>
    <submittedName>
        <fullName evidence="1">Uncharacterized protein</fullName>
    </submittedName>
</protein>
<dbReference type="AlphaFoldDB" id="A0AAD5U5Y2"/>
<gene>
    <name evidence="1" type="ORF">HK099_000294</name>
</gene>
<dbReference type="Proteomes" id="UP001211065">
    <property type="component" value="Unassembled WGS sequence"/>
</dbReference>
<name>A0AAD5U5Y2_9FUNG</name>
<dbReference type="EMBL" id="JADGJW010000106">
    <property type="protein sequence ID" value="KAJ3224082.1"/>
    <property type="molecule type" value="Genomic_DNA"/>
</dbReference>
<sequence>MAEWILADNFNKDNVGLDDKPIPGTKRHNILYLYPNEEYKQLYITVPKAEESFVKIGKPQQREVTKKDGTKFTPPRKSSTIFLDKNNISHMNVYNVIKDITEVVNSNTKLSSTFAYAEHPDNICIFCTLIEDRKNKVYTSFYDQEKVIDVEKLQTFIGRPSLSFSVNMETGKIYVQITAAYVHREIRRIFRGHSQEISPGNISRGES</sequence>
<evidence type="ECO:0000313" key="1">
    <source>
        <dbReference type="EMBL" id="KAJ3224082.1"/>
    </source>
</evidence>
<keyword evidence="2" id="KW-1185">Reference proteome</keyword>
<evidence type="ECO:0000313" key="2">
    <source>
        <dbReference type="Proteomes" id="UP001211065"/>
    </source>
</evidence>
<organism evidence="1 2">
    <name type="scientific">Clydaea vesicula</name>
    <dbReference type="NCBI Taxonomy" id="447962"/>
    <lineage>
        <taxon>Eukaryota</taxon>
        <taxon>Fungi</taxon>
        <taxon>Fungi incertae sedis</taxon>
        <taxon>Chytridiomycota</taxon>
        <taxon>Chytridiomycota incertae sedis</taxon>
        <taxon>Chytridiomycetes</taxon>
        <taxon>Lobulomycetales</taxon>
        <taxon>Lobulomycetaceae</taxon>
        <taxon>Clydaea</taxon>
    </lineage>
</organism>
<comment type="caution">
    <text evidence="1">The sequence shown here is derived from an EMBL/GenBank/DDBJ whole genome shotgun (WGS) entry which is preliminary data.</text>
</comment>